<evidence type="ECO:0000313" key="1">
    <source>
        <dbReference type="Proteomes" id="UP000887580"/>
    </source>
</evidence>
<reference evidence="2" key="1">
    <citation type="submission" date="2022-11" db="UniProtKB">
        <authorList>
            <consortium name="WormBaseParasite"/>
        </authorList>
    </citation>
    <scope>IDENTIFICATION</scope>
</reference>
<organism evidence="1 2">
    <name type="scientific">Panagrolaimus sp. PS1159</name>
    <dbReference type="NCBI Taxonomy" id="55785"/>
    <lineage>
        <taxon>Eukaryota</taxon>
        <taxon>Metazoa</taxon>
        <taxon>Ecdysozoa</taxon>
        <taxon>Nematoda</taxon>
        <taxon>Chromadorea</taxon>
        <taxon>Rhabditida</taxon>
        <taxon>Tylenchina</taxon>
        <taxon>Panagrolaimomorpha</taxon>
        <taxon>Panagrolaimoidea</taxon>
        <taxon>Panagrolaimidae</taxon>
        <taxon>Panagrolaimus</taxon>
    </lineage>
</organism>
<proteinExistence type="predicted"/>
<name>A0AC35F0B3_9BILA</name>
<dbReference type="WBParaSite" id="PS1159_v2.g1250.t1">
    <property type="protein sequence ID" value="PS1159_v2.g1250.t1"/>
    <property type="gene ID" value="PS1159_v2.g1250"/>
</dbReference>
<protein>
    <submittedName>
        <fullName evidence="2">Spt6 SH2 domain-containing protein</fullName>
    </submittedName>
</protein>
<evidence type="ECO:0000313" key="2">
    <source>
        <dbReference type="WBParaSite" id="PS1159_v2.g1250.t1"/>
    </source>
</evidence>
<sequence length="117" mass="13209">MSGFNLLKTLNLLSTASSGSTIYNPRRIPYCFTVSAKYRGKFLLSYGKNHHEYITLTPNGLEFRKQTFRDVNTLINLFKQNFREVLVGCPMASSRPLPSSGGQHPPPQQQSPSRFGR</sequence>
<accession>A0AC35F0B3</accession>
<dbReference type="Proteomes" id="UP000887580">
    <property type="component" value="Unplaced"/>
</dbReference>